<dbReference type="Proteomes" id="UP000324222">
    <property type="component" value="Unassembled WGS sequence"/>
</dbReference>
<protein>
    <recommendedName>
        <fullName evidence="4">Secreted protein</fullName>
    </recommendedName>
</protein>
<evidence type="ECO:0000256" key="1">
    <source>
        <dbReference type="SAM" id="SignalP"/>
    </source>
</evidence>
<accession>A0A5B7FSS7</accession>
<keyword evidence="1" id="KW-0732">Signal</keyword>
<keyword evidence="3" id="KW-1185">Reference proteome</keyword>
<sequence>MAAGTLLLCLSSTPGVLGRALGSPYPMALASSIVTGASSSRAKVGHLSEGTTLTELGHLSGRGSPLLS</sequence>
<evidence type="ECO:0008006" key="4">
    <source>
        <dbReference type="Google" id="ProtNLM"/>
    </source>
</evidence>
<gene>
    <name evidence="2" type="ORF">E2C01_044694</name>
</gene>
<dbReference type="AlphaFoldDB" id="A0A5B7FSS7"/>
<reference evidence="2 3" key="1">
    <citation type="submission" date="2019-05" db="EMBL/GenBank/DDBJ databases">
        <title>Another draft genome of Portunus trituberculatus and its Hox gene families provides insights of decapod evolution.</title>
        <authorList>
            <person name="Jeong J.-H."/>
            <person name="Song I."/>
            <person name="Kim S."/>
            <person name="Choi T."/>
            <person name="Kim D."/>
            <person name="Ryu S."/>
            <person name="Kim W."/>
        </authorList>
    </citation>
    <scope>NUCLEOTIDE SEQUENCE [LARGE SCALE GENOMIC DNA]</scope>
    <source>
        <tissue evidence="2">Muscle</tissue>
    </source>
</reference>
<name>A0A5B7FSS7_PORTR</name>
<feature type="signal peptide" evidence="1">
    <location>
        <begin position="1"/>
        <end position="18"/>
    </location>
</feature>
<organism evidence="2 3">
    <name type="scientific">Portunus trituberculatus</name>
    <name type="common">Swimming crab</name>
    <name type="synonym">Neptunus trituberculatus</name>
    <dbReference type="NCBI Taxonomy" id="210409"/>
    <lineage>
        <taxon>Eukaryota</taxon>
        <taxon>Metazoa</taxon>
        <taxon>Ecdysozoa</taxon>
        <taxon>Arthropoda</taxon>
        <taxon>Crustacea</taxon>
        <taxon>Multicrustacea</taxon>
        <taxon>Malacostraca</taxon>
        <taxon>Eumalacostraca</taxon>
        <taxon>Eucarida</taxon>
        <taxon>Decapoda</taxon>
        <taxon>Pleocyemata</taxon>
        <taxon>Brachyura</taxon>
        <taxon>Eubrachyura</taxon>
        <taxon>Portunoidea</taxon>
        <taxon>Portunidae</taxon>
        <taxon>Portuninae</taxon>
        <taxon>Portunus</taxon>
    </lineage>
</organism>
<feature type="chain" id="PRO_5022954571" description="Secreted protein" evidence="1">
    <location>
        <begin position="19"/>
        <end position="68"/>
    </location>
</feature>
<evidence type="ECO:0000313" key="3">
    <source>
        <dbReference type="Proteomes" id="UP000324222"/>
    </source>
</evidence>
<dbReference type="EMBL" id="VSRR010009770">
    <property type="protein sequence ID" value="MPC50860.1"/>
    <property type="molecule type" value="Genomic_DNA"/>
</dbReference>
<evidence type="ECO:0000313" key="2">
    <source>
        <dbReference type="EMBL" id="MPC50860.1"/>
    </source>
</evidence>
<proteinExistence type="predicted"/>
<comment type="caution">
    <text evidence="2">The sequence shown here is derived from an EMBL/GenBank/DDBJ whole genome shotgun (WGS) entry which is preliminary data.</text>
</comment>